<sequence>QHICHKDEQRNGGKEEGTYLVYKVIIGQKNIVWAHYKKEKYNS</sequence>
<reference evidence="1" key="1">
    <citation type="journal article" date="2014" name="Front. Microbiol.">
        <title>High frequency of phylogenetically diverse reductive dehalogenase-homologous genes in deep subseafloor sedimentary metagenomes.</title>
        <authorList>
            <person name="Kawai M."/>
            <person name="Futagami T."/>
            <person name="Toyoda A."/>
            <person name="Takaki Y."/>
            <person name="Nishi S."/>
            <person name="Hori S."/>
            <person name="Arai W."/>
            <person name="Tsubouchi T."/>
            <person name="Morono Y."/>
            <person name="Uchiyama I."/>
            <person name="Ito T."/>
            <person name="Fujiyama A."/>
            <person name="Inagaki F."/>
            <person name="Takami H."/>
        </authorList>
    </citation>
    <scope>NUCLEOTIDE SEQUENCE</scope>
    <source>
        <strain evidence="1">Expedition CK06-06</strain>
    </source>
</reference>
<organism evidence="1">
    <name type="scientific">marine sediment metagenome</name>
    <dbReference type="NCBI Taxonomy" id="412755"/>
    <lineage>
        <taxon>unclassified sequences</taxon>
        <taxon>metagenomes</taxon>
        <taxon>ecological metagenomes</taxon>
    </lineage>
</organism>
<protein>
    <submittedName>
        <fullName evidence="1">Uncharacterized protein</fullName>
    </submittedName>
</protein>
<dbReference type="AlphaFoldDB" id="X1LGW0"/>
<name>X1LGW0_9ZZZZ</name>
<comment type="caution">
    <text evidence="1">The sequence shown here is derived from an EMBL/GenBank/DDBJ whole genome shotgun (WGS) entry which is preliminary data.</text>
</comment>
<feature type="non-terminal residue" evidence="1">
    <location>
        <position position="1"/>
    </location>
</feature>
<gene>
    <name evidence="1" type="ORF">S06H3_36429</name>
</gene>
<proteinExistence type="predicted"/>
<accession>X1LGW0</accession>
<dbReference type="EMBL" id="BARV01022066">
    <property type="protein sequence ID" value="GAI18363.1"/>
    <property type="molecule type" value="Genomic_DNA"/>
</dbReference>
<evidence type="ECO:0000313" key="1">
    <source>
        <dbReference type="EMBL" id="GAI18363.1"/>
    </source>
</evidence>